<dbReference type="GO" id="GO:0009103">
    <property type="term" value="P:lipopolysaccharide biosynthetic process"/>
    <property type="evidence" value="ECO:0007669"/>
    <property type="project" value="UniProtKB-ARBA"/>
</dbReference>
<evidence type="ECO:0000313" key="11">
    <source>
        <dbReference type="Proteomes" id="UP000231453"/>
    </source>
</evidence>
<evidence type="ECO:0000256" key="1">
    <source>
        <dbReference type="ARBA" id="ARBA00004651"/>
    </source>
</evidence>
<dbReference type="PANTHER" id="PTHR33908:SF11">
    <property type="entry name" value="MEMBRANE PROTEIN"/>
    <property type="match status" value="1"/>
</dbReference>
<feature type="transmembrane region" description="Helical" evidence="8">
    <location>
        <begin position="122"/>
        <end position="142"/>
    </location>
</feature>
<evidence type="ECO:0000256" key="2">
    <source>
        <dbReference type="ARBA" id="ARBA00022475"/>
    </source>
</evidence>
<dbReference type="InterPro" id="IPR050297">
    <property type="entry name" value="LipidA_mod_glycosyltrf_83"/>
</dbReference>
<evidence type="ECO:0000256" key="7">
    <source>
        <dbReference type="ARBA" id="ARBA00023136"/>
    </source>
</evidence>
<feature type="transmembrane region" description="Helical" evidence="8">
    <location>
        <begin position="389"/>
        <end position="409"/>
    </location>
</feature>
<feature type="transmembrane region" description="Helical" evidence="8">
    <location>
        <begin position="316"/>
        <end position="339"/>
    </location>
</feature>
<evidence type="ECO:0000256" key="5">
    <source>
        <dbReference type="ARBA" id="ARBA00022692"/>
    </source>
</evidence>
<feature type="transmembrane region" description="Helical" evidence="8">
    <location>
        <begin position="414"/>
        <end position="433"/>
    </location>
</feature>
<feature type="transmembrane region" description="Helical" evidence="8">
    <location>
        <begin position="94"/>
        <end position="116"/>
    </location>
</feature>
<name>A0A2M7V8W9_9BACT</name>
<sequence>MKNFFEDKYKLFLIGLSIIFFVTYLFLSTDFNNFPKINFFHQSDYLIFNQPDESANYFFTRKLVFDKGFRVEENLSFLTLNQLHPRSMTVVQGALVPIGFPGVIAVFSLFASFFVYIFGSSFFNLALVSLVPLLGAITPLFFYGFLKKIFNRRVAFFASLLLFINPAWWYYASRSLQHTIIFIFFVVSSLYFAASFVYCHDKRKSLFAFLWAFLFGVAILIRPIEFLWLGPLLLFFLVYLRKNLTRNSFLFFLLGAFLSMLIFALLQIIYYGSIWSTGYAFVQENGMAGNILDKISSNFFLFSFSFKAILKNVLFYSGLVFPVWLFFYFLSFVYLNYLLLKKNLDKKKYKILVSTFVFTAICLIFYYGSSSFVDNLSGQYSIGSSQVRYFMPLYLFGTVFIALLFEFLFKKLKYFIFIFFVFLLIFSIKSVFYDFEGLSYIKSVLIEYNDIKTEIVQNTEDNSIIVTRYADKYIFPDRRVITSVEDKNFVPAIKNLLLRGYKVYVFDLFADKRYYENMSFQLDLSDISISEDIFKTKDSSLQQIFLK</sequence>
<dbReference type="AlphaFoldDB" id="A0A2M7V8W9"/>
<evidence type="ECO:0000256" key="6">
    <source>
        <dbReference type="ARBA" id="ARBA00022989"/>
    </source>
</evidence>
<keyword evidence="5 8" id="KW-0812">Transmembrane</keyword>
<reference evidence="11" key="1">
    <citation type="submission" date="2017-09" db="EMBL/GenBank/DDBJ databases">
        <title>Depth-based differentiation of microbial function through sediment-hosted aquifers and enrichment of novel symbionts in the deep terrestrial subsurface.</title>
        <authorList>
            <person name="Probst A.J."/>
            <person name="Ladd B."/>
            <person name="Jarett J.K."/>
            <person name="Geller-Mcgrath D.E."/>
            <person name="Sieber C.M.K."/>
            <person name="Emerson J.B."/>
            <person name="Anantharaman K."/>
            <person name="Thomas B.C."/>
            <person name="Malmstrom R."/>
            <person name="Stieglmeier M."/>
            <person name="Klingl A."/>
            <person name="Woyke T."/>
            <person name="Ryan C.M."/>
            <person name="Banfield J.F."/>
        </authorList>
    </citation>
    <scope>NUCLEOTIDE SEQUENCE [LARGE SCALE GENOMIC DNA]</scope>
</reference>
<dbReference type="Proteomes" id="UP000231453">
    <property type="component" value="Unassembled WGS sequence"/>
</dbReference>
<evidence type="ECO:0000313" key="10">
    <source>
        <dbReference type="EMBL" id="PIZ95260.1"/>
    </source>
</evidence>
<comment type="caution">
    <text evidence="10">The sequence shown here is derived from an EMBL/GenBank/DDBJ whole genome shotgun (WGS) entry which is preliminary data.</text>
</comment>
<evidence type="ECO:0000256" key="3">
    <source>
        <dbReference type="ARBA" id="ARBA00022676"/>
    </source>
</evidence>
<evidence type="ECO:0000256" key="4">
    <source>
        <dbReference type="ARBA" id="ARBA00022679"/>
    </source>
</evidence>
<keyword evidence="6 8" id="KW-1133">Transmembrane helix</keyword>
<keyword evidence="4" id="KW-0808">Transferase</keyword>
<dbReference type="GO" id="GO:0016763">
    <property type="term" value="F:pentosyltransferase activity"/>
    <property type="evidence" value="ECO:0007669"/>
    <property type="project" value="TreeGrafter"/>
</dbReference>
<evidence type="ECO:0000256" key="8">
    <source>
        <dbReference type="SAM" id="Phobius"/>
    </source>
</evidence>
<keyword evidence="2" id="KW-1003">Cell membrane</keyword>
<dbReference type="PANTHER" id="PTHR33908">
    <property type="entry name" value="MANNOSYLTRANSFERASE YKCB-RELATED"/>
    <property type="match status" value="1"/>
</dbReference>
<dbReference type="GO" id="GO:0005886">
    <property type="term" value="C:plasma membrane"/>
    <property type="evidence" value="ECO:0007669"/>
    <property type="project" value="UniProtKB-SubCell"/>
</dbReference>
<dbReference type="InterPro" id="IPR038731">
    <property type="entry name" value="RgtA/B/C-like"/>
</dbReference>
<feature type="transmembrane region" description="Helical" evidence="8">
    <location>
        <begin position="12"/>
        <end position="31"/>
    </location>
</feature>
<dbReference type="EMBL" id="PFPL01000059">
    <property type="protein sequence ID" value="PIZ95260.1"/>
    <property type="molecule type" value="Genomic_DNA"/>
</dbReference>
<gene>
    <name evidence="10" type="ORF">COX80_04835</name>
</gene>
<proteinExistence type="predicted"/>
<feature type="domain" description="Glycosyltransferase RgtA/B/C/D-like" evidence="9">
    <location>
        <begin position="106"/>
        <end position="264"/>
    </location>
</feature>
<organism evidence="10 11">
    <name type="scientific">Candidatus Magasanikbacteria bacterium CG_4_10_14_0_2_um_filter_33_14</name>
    <dbReference type="NCBI Taxonomy" id="1974636"/>
    <lineage>
        <taxon>Bacteria</taxon>
        <taxon>Candidatus Magasanikiibacteriota</taxon>
    </lineage>
</organism>
<evidence type="ECO:0000259" key="9">
    <source>
        <dbReference type="Pfam" id="PF13231"/>
    </source>
</evidence>
<keyword evidence="3" id="KW-0328">Glycosyltransferase</keyword>
<dbReference type="Pfam" id="PF13231">
    <property type="entry name" value="PMT_2"/>
    <property type="match status" value="1"/>
</dbReference>
<keyword evidence="7 8" id="KW-0472">Membrane</keyword>
<protein>
    <recommendedName>
        <fullName evidence="9">Glycosyltransferase RgtA/B/C/D-like domain-containing protein</fullName>
    </recommendedName>
</protein>
<accession>A0A2M7V8W9</accession>
<feature type="transmembrane region" description="Helical" evidence="8">
    <location>
        <begin position="206"/>
        <end position="229"/>
    </location>
</feature>
<feature type="transmembrane region" description="Helical" evidence="8">
    <location>
        <begin position="249"/>
        <end position="270"/>
    </location>
</feature>
<comment type="subcellular location">
    <subcellularLocation>
        <location evidence="1">Cell membrane</location>
        <topology evidence="1">Multi-pass membrane protein</topology>
    </subcellularLocation>
</comment>
<feature type="transmembrane region" description="Helical" evidence="8">
    <location>
        <begin position="154"/>
        <end position="172"/>
    </location>
</feature>
<feature type="transmembrane region" description="Helical" evidence="8">
    <location>
        <begin position="351"/>
        <end position="369"/>
    </location>
</feature>
<feature type="transmembrane region" description="Helical" evidence="8">
    <location>
        <begin position="178"/>
        <end position="199"/>
    </location>
</feature>